<sequence>MAGVRSLEASSSTSPCSYDVFLSFRGEDTRKSFTDHLYTALDYAGFATSEMMMGLKGEKRSSQKCKKQFKGRGCQ</sequence>
<proteinExistence type="predicted"/>
<dbReference type="EMBL" id="CM046393">
    <property type="protein sequence ID" value="KAI8551776.1"/>
    <property type="molecule type" value="Genomic_DNA"/>
</dbReference>
<evidence type="ECO:0000313" key="1">
    <source>
        <dbReference type="EMBL" id="KAI8551776.1"/>
    </source>
</evidence>
<dbReference type="Proteomes" id="UP001062846">
    <property type="component" value="Chromosome 6"/>
</dbReference>
<gene>
    <name evidence="1" type="ORF">RHMOL_Rhmol06G0212900</name>
</gene>
<accession>A0ACC0NFJ3</accession>
<reference evidence="1" key="1">
    <citation type="submission" date="2022-02" db="EMBL/GenBank/DDBJ databases">
        <title>Plant Genome Project.</title>
        <authorList>
            <person name="Zhang R.-G."/>
        </authorList>
    </citation>
    <scope>NUCLEOTIDE SEQUENCE</scope>
    <source>
        <strain evidence="1">AT1</strain>
    </source>
</reference>
<protein>
    <submittedName>
        <fullName evidence="1">Uncharacterized protein</fullName>
    </submittedName>
</protein>
<evidence type="ECO:0000313" key="2">
    <source>
        <dbReference type="Proteomes" id="UP001062846"/>
    </source>
</evidence>
<organism evidence="1 2">
    <name type="scientific">Rhododendron molle</name>
    <name type="common">Chinese azalea</name>
    <name type="synonym">Azalea mollis</name>
    <dbReference type="NCBI Taxonomy" id="49168"/>
    <lineage>
        <taxon>Eukaryota</taxon>
        <taxon>Viridiplantae</taxon>
        <taxon>Streptophyta</taxon>
        <taxon>Embryophyta</taxon>
        <taxon>Tracheophyta</taxon>
        <taxon>Spermatophyta</taxon>
        <taxon>Magnoliopsida</taxon>
        <taxon>eudicotyledons</taxon>
        <taxon>Gunneridae</taxon>
        <taxon>Pentapetalae</taxon>
        <taxon>asterids</taxon>
        <taxon>Ericales</taxon>
        <taxon>Ericaceae</taxon>
        <taxon>Ericoideae</taxon>
        <taxon>Rhodoreae</taxon>
        <taxon>Rhododendron</taxon>
    </lineage>
</organism>
<comment type="caution">
    <text evidence="1">The sequence shown here is derived from an EMBL/GenBank/DDBJ whole genome shotgun (WGS) entry which is preliminary data.</text>
</comment>
<name>A0ACC0NFJ3_RHOML</name>
<keyword evidence="2" id="KW-1185">Reference proteome</keyword>